<dbReference type="InterPro" id="IPR036390">
    <property type="entry name" value="WH_DNA-bd_sf"/>
</dbReference>
<evidence type="ECO:0000313" key="2">
    <source>
        <dbReference type="Proteomes" id="UP000179769"/>
    </source>
</evidence>
<keyword evidence="2" id="KW-1185">Reference proteome</keyword>
<dbReference type="SUPFAM" id="SSF46785">
    <property type="entry name" value="Winged helix' DNA-binding domain"/>
    <property type="match status" value="1"/>
</dbReference>
<dbReference type="AlphaFoldDB" id="A0A1S1Q9J8"/>
<gene>
    <name evidence="1" type="ORF">BBK14_16725</name>
</gene>
<organism evidence="1 2">
    <name type="scientific">Parafrankia soli</name>
    <dbReference type="NCBI Taxonomy" id="2599596"/>
    <lineage>
        <taxon>Bacteria</taxon>
        <taxon>Bacillati</taxon>
        <taxon>Actinomycetota</taxon>
        <taxon>Actinomycetes</taxon>
        <taxon>Frankiales</taxon>
        <taxon>Frankiaceae</taxon>
        <taxon>Parafrankia</taxon>
    </lineage>
</organism>
<protein>
    <submittedName>
        <fullName evidence="1">Uncharacterized protein</fullName>
    </submittedName>
</protein>
<accession>A0A1S1Q9J8</accession>
<reference evidence="2" key="1">
    <citation type="submission" date="2016-07" db="EMBL/GenBank/DDBJ databases">
        <title>Frankia sp. NRRL B-16219 Genome sequencing.</title>
        <authorList>
            <person name="Ghodhbane-Gtari F."/>
            <person name="Swanson E."/>
            <person name="Gueddou A."/>
            <person name="Louati M."/>
            <person name="Nouioui I."/>
            <person name="Hezbri K."/>
            <person name="Abebe-Akele F."/>
            <person name="Simpson S."/>
            <person name="Morris K."/>
            <person name="Thomas K."/>
            <person name="Gtari M."/>
            <person name="Tisa L.S."/>
        </authorList>
    </citation>
    <scope>NUCLEOTIDE SEQUENCE [LARGE SCALE GENOMIC DNA]</scope>
    <source>
        <strain evidence="2">NRRL B-16219</strain>
    </source>
</reference>
<evidence type="ECO:0000313" key="1">
    <source>
        <dbReference type="EMBL" id="OHV30259.1"/>
    </source>
</evidence>
<proteinExistence type="predicted"/>
<dbReference type="EMBL" id="MAXA01000180">
    <property type="protein sequence ID" value="OHV30259.1"/>
    <property type="molecule type" value="Genomic_DNA"/>
</dbReference>
<sequence>MIWRVVCSGELAAGAELRGVREYARVLGTTSSTMVRAYRYLADGAVITLADRWRARVAGDGAIAATRLLEPERVFRLSGLRRVVECRQVPEYGSRMPMV</sequence>
<comment type="caution">
    <text evidence="1">The sequence shown here is derived from an EMBL/GenBank/DDBJ whole genome shotgun (WGS) entry which is preliminary data.</text>
</comment>
<dbReference type="Proteomes" id="UP000179769">
    <property type="component" value="Unassembled WGS sequence"/>
</dbReference>
<name>A0A1S1Q9J8_9ACTN</name>